<dbReference type="PANTHER" id="PTHR11360">
    <property type="entry name" value="MONOCARBOXYLATE TRANSPORTER"/>
    <property type="match status" value="1"/>
</dbReference>
<dbReference type="CDD" id="cd17352">
    <property type="entry name" value="MFS_MCT_SLC16"/>
    <property type="match status" value="1"/>
</dbReference>
<dbReference type="InterPro" id="IPR036259">
    <property type="entry name" value="MFS_trans_sf"/>
</dbReference>
<dbReference type="OrthoDB" id="6499973at2759"/>
<dbReference type="InterPro" id="IPR011701">
    <property type="entry name" value="MFS"/>
</dbReference>
<feature type="transmembrane region" description="Helical" evidence="3">
    <location>
        <begin position="83"/>
        <end position="105"/>
    </location>
</feature>
<evidence type="ECO:0000313" key="6">
    <source>
        <dbReference type="Proteomes" id="UP000813444"/>
    </source>
</evidence>
<accession>A0A8K0SXR2</accession>
<feature type="transmembrane region" description="Helical" evidence="3">
    <location>
        <begin position="200"/>
        <end position="223"/>
    </location>
</feature>
<feature type="transmembrane region" description="Helical" evidence="3">
    <location>
        <begin position="168"/>
        <end position="188"/>
    </location>
</feature>
<reference evidence="5" key="1">
    <citation type="journal article" date="2021" name="Nat. Commun.">
        <title>Genetic determinants of endophytism in the Arabidopsis root mycobiome.</title>
        <authorList>
            <person name="Mesny F."/>
            <person name="Miyauchi S."/>
            <person name="Thiergart T."/>
            <person name="Pickel B."/>
            <person name="Atanasova L."/>
            <person name="Karlsson M."/>
            <person name="Huettel B."/>
            <person name="Barry K.W."/>
            <person name="Haridas S."/>
            <person name="Chen C."/>
            <person name="Bauer D."/>
            <person name="Andreopoulos W."/>
            <person name="Pangilinan J."/>
            <person name="LaButti K."/>
            <person name="Riley R."/>
            <person name="Lipzen A."/>
            <person name="Clum A."/>
            <person name="Drula E."/>
            <person name="Henrissat B."/>
            <person name="Kohler A."/>
            <person name="Grigoriev I.V."/>
            <person name="Martin F.M."/>
            <person name="Hacquard S."/>
        </authorList>
    </citation>
    <scope>NUCLEOTIDE SEQUENCE</scope>
    <source>
        <strain evidence="5">MPI-CAGE-CH-0235</strain>
    </source>
</reference>
<gene>
    <name evidence="5" type="ORF">B0I35DRAFT_425107</name>
</gene>
<feature type="transmembrane region" description="Helical" evidence="3">
    <location>
        <begin position="333"/>
        <end position="359"/>
    </location>
</feature>
<feature type="transmembrane region" description="Helical" evidence="3">
    <location>
        <begin position="140"/>
        <end position="159"/>
    </location>
</feature>
<evidence type="ECO:0000256" key="2">
    <source>
        <dbReference type="ARBA" id="ARBA00006727"/>
    </source>
</evidence>
<dbReference type="PROSITE" id="PS50850">
    <property type="entry name" value="MFS"/>
    <property type="match status" value="1"/>
</dbReference>
<feature type="transmembrane region" description="Helical" evidence="3">
    <location>
        <begin position="277"/>
        <end position="295"/>
    </location>
</feature>
<dbReference type="InterPro" id="IPR020846">
    <property type="entry name" value="MFS_dom"/>
</dbReference>
<organism evidence="5 6">
    <name type="scientific">Stachybotrys elegans</name>
    <dbReference type="NCBI Taxonomy" id="80388"/>
    <lineage>
        <taxon>Eukaryota</taxon>
        <taxon>Fungi</taxon>
        <taxon>Dikarya</taxon>
        <taxon>Ascomycota</taxon>
        <taxon>Pezizomycotina</taxon>
        <taxon>Sordariomycetes</taxon>
        <taxon>Hypocreomycetidae</taxon>
        <taxon>Hypocreales</taxon>
        <taxon>Stachybotryaceae</taxon>
        <taxon>Stachybotrys</taxon>
    </lineage>
</organism>
<feature type="transmembrane region" description="Helical" evidence="3">
    <location>
        <begin position="112"/>
        <end position="134"/>
    </location>
</feature>
<comment type="subcellular location">
    <subcellularLocation>
        <location evidence="1">Membrane</location>
        <topology evidence="1">Multi-pass membrane protein</topology>
    </subcellularLocation>
</comment>
<comment type="similarity">
    <text evidence="2">Belongs to the major facilitator superfamily. Monocarboxylate porter (TC 2.A.1.13) family.</text>
</comment>
<evidence type="ECO:0000313" key="5">
    <source>
        <dbReference type="EMBL" id="KAH7324865.1"/>
    </source>
</evidence>
<dbReference type="AlphaFoldDB" id="A0A8K0SXR2"/>
<comment type="caution">
    <text evidence="5">The sequence shown here is derived from an EMBL/GenBank/DDBJ whole genome shotgun (WGS) entry which is preliminary data.</text>
</comment>
<sequence>MTSSKSQEILDIESKADVYTTQGKSDVSTQDVSPAPEGGLEAWLVVLGAFFILFCGLGYSNSWGVFQEYYMTHQLSEHSANDIAWIGSLAAFLQFAAGALAGPMFDRYGQKVLIPASLGYVFALMITSLCTQYWQFMLAQGVLTGMCSAFLQLPVLAAVSQWFDKKRAMAFGIVISGSSIGGLIYPIALSRMLNVLHLSYAWSVRIMAFISLPPMIFACIVVKPRLPPQATSFFYPEAFKDTKYILVIAASFLTFFSVFMPLFFLPTYAVSRGTDPALASYLLSILNAASFFGRVIPGILADKYGRLNIFATMALASSIMIFCMNQVQSDAGFVVFTVIFGLTSGGCVSGCAACFSICITDPKRTGSYLGMGLGIASLAVLTGPPVVGALLDRYGGFSQICILSGTFCFASGLVAFGTKSLAGKGLFGKS</sequence>
<evidence type="ECO:0000256" key="1">
    <source>
        <dbReference type="ARBA" id="ARBA00004141"/>
    </source>
</evidence>
<keyword evidence="6" id="KW-1185">Reference proteome</keyword>
<dbReference type="Pfam" id="PF07690">
    <property type="entry name" value="MFS_1"/>
    <property type="match status" value="1"/>
</dbReference>
<dbReference type="Proteomes" id="UP000813444">
    <property type="component" value="Unassembled WGS sequence"/>
</dbReference>
<feature type="transmembrane region" description="Helical" evidence="3">
    <location>
        <begin position="42"/>
        <end position="63"/>
    </location>
</feature>
<keyword evidence="3" id="KW-1133">Transmembrane helix</keyword>
<feature type="transmembrane region" description="Helical" evidence="3">
    <location>
        <begin position="244"/>
        <end position="265"/>
    </location>
</feature>
<feature type="transmembrane region" description="Helical" evidence="3">
    <location>
        <begin position="307"/>
        <end position="327"/>
    </location>
</feature>
<feature type="transmembrane region" description="Helical" evidence="3">
    <location>
        <begin position="371"/>
        <end position="391"/>
    </location>
</feature>
<proteinExistence type="inferred from homology"/>
<dbReference type="GO" id="GO:0016020">
    <property type="term" value="C:membrane"/>
    <property type="evidence" value="ECO:0007669"/>
    <property type="project" value="UniProtKB-SubCell"/>
</dbReference>
<evidence type="ECO:0000259" key="4">
    <source>
        <dbReference type="PROSITE" id="PS50850"/>
    </source>
</evidence>
<keyword evidence="3" id="KW-0812">Transmembrane</keyword>
<keyword evidence="3" id="KW-0472">Membrane</keyword>
<dbReference type="GO" id="GO:0022857">
    <property type="term" value="F:transmembrane transporter activity"/>
    <property type="evidence" value="ECO:0007669"/>
    <property type="project" value="InterPro"/>
</dbReference>
<protein>
    <submittedName>
        <fullName evidence="5">Major facilitator superfamily domain-containing protein</fullName>
    </submittedName>
</protein>
<dbReference type="Gene3D" id="1.20.1250.20">
    <property type="entry name" value="MFS general substrate transporter like domains"/>
    <property type="match status" value="2"/>
</dbReference>
<evidence type="ECO:0000256" key="3">
    <source>
        <dbReference type="SAM" id="Phobius"/>
    </source>
</evidence>
<feature type="domain" description="Major facilitator superfamily (MFS) profile" evidence="4">
    <location>
        <begin position="243"/>
        <end position="430"/>
    </location>
</feature>
<dbReference type="EMBL" id="JAGPNK010000003">
    <property type="protein sequence ID" value="KAH7324865.1"/>
    <property type="molecule type" value="Genomic_DNA"/>
</dbReference>
<name>A0A8K0SXR2_9HYPO</name>
<dbReference type="SUPFAM" id="SSF103473">
    <property type="entry name" value="MFS general substrate transporter"/>
    <property type="match status" value="1"/>
</dbReference>
<feature type="transmembrane region" description="Helical" evidence="3">
    <location>
        <begin position="397"/>
        <end position="416"/>
    </location>
</feature>
<dbReference type="InterPro" id="IPR050327">
    <property type="entry name" value="Proton-linked_MCT"/>
</dbReference>
<dbReference type="PANTHER" id="PTHR11360:SF319">
    <property type="entry name" value="MAJOR FACILITATOR SUPERFAMILY (MFS) PROFILE DOMAIN-CONTAINING PROTEIN"/>
    <property type="match status" value="1"/>
</dbReference>